<dbReference type="PANTHER" id="PTHR37815">
    <property type="entry name" value="UPF0397 PROTEIN BC_2624-RELATED"/>
    <property type="match status" value="1"/>
</dbReference>
<dbReference type="InterPro" id="IPR009825">
    <property type="entry name" value="ECF_substrate-spec-like"/>
</dbReference>
<keyword evidence="2 3" id="KW-1133">Transmembrane helix</keyword>
<evidence type="ECO:0000313" key="5">
    <source>
        <dbReference type="Proteomes" id="UP000245288"/>
    </source>
</evidence>
<sequence>MRTVDITVTAAMAALVFLGTYIFKIPTISGYVHLGDCMILLTVALFGMKKGAIAGAIGGGLSDFIGGYFYWVVPTLLIKCMWAIVMGLIMHKVLKDKKGSFLIGAIAGGVLHIIAYTLVRVVLYGGKTAIIEIPALAFQTGAGIVIGFVIYMLLKKSGVAGRLSGMVK</sequence>
<feature type="transmembrane region" description="Helical" evidence="3">
    <location>
        <begin position="135"/>
        <end position="154"/>
    </location>
</feature>
<feature type="transmembrane region" description="Helical" evidence="3">
    <location>
        <begin position="101"/>
        <end position="123"/>
    </location>
</feature>
<keyword evidence="3" id="KW-0472">Membrane</keyword>
<accession>A0A2V1JPT4</accession>
<keyword evidence="1 3" id="KW-0812">Transmembrane</keyword>
<dbReference type="Gene3D" id="1.10.1760.20">
    <property type="match status" value="1"/>
</dbReference>
<gene>
    <name evidence="4" type="ORF">LG34_15350</name>
</gene>
<reference evidence="4 5" key="1">
    <citation type="submission" date="2014-09" db="EMBL/GenBank/DDBJ databases">
        <title>Butyrate-producing bacteria isolated from human gut.</title>
        <authorList>
            <person name="Zhang Q."/>
            <person name="Zhao L."/>
        </authorList>
    </citation>
    <scope>NUCLEOTIDE SEQUENCE [LARGE SCALE GENOMIC DNA]</scope>
    <source>
        <strain evidence="4 5">21</strain>
    </source>
</reference>
<dbReference type="Pfam" id="PF07155">
    <property type="entry name" value="ECF-ribofla_trS"/>
    <property type="match status" value="1"/>
</dbReference>
<proteinExistence type="predicted"/>
<name>A0A2V1JPT4_EUBRA</name>
<comment type="caution">
    <text evidence="4">The sequence shown here is derived from an EMBL/GenBank/DDBJ whole genome shotgun (WGS) entry which is preliminary data.</text>
</comment>
<evidence type="ECO:0000256" key="2">
    <source>
        <dbReference type="ARBA" id="ARBA00022989"/>
    </source>
</evidence>
<protein>
    <submittedName>
        <fullName evidence="4">Membrane protein</fullName>
    </submittedName>
</protein>
<dbReference type="Proteomes" id="UP000245288">
    <property type="component" value="Unassembled WGS sequence"/>
</dbReference>
<feature type="transmembrane region" description="Helical" evidence="3">
    <location>
        <begin position="68"/>
        <end position="89"/>
    </location>
</feature>
<keyword evidence="5" id="KW-1185">Reference proteome</keyword>
<organism evidence="4 5">
    <name type="scientific">Eubacterium ramulus</name>
    <dbReference type="NCBI Taxonomy" id="39490"/>
    <lineage>
        <taxon>Bacteria</taxon>
        <taxon>Bacillati</taxon>
        <taxon>Bacillota</taxon>
        <taxon>Clostridia</taxon>
        <taxon>Eubacteriales</taxon>
        <taxon>Eubacteriaceae</taxon>
        <taxon>Eubacterium</taxon>
    </lineage>
</organism>
<dbReference type="GO" id="GO:0016020">
    <property type="term" value="C:membrane"/>
    <property type="evidence" value="ECO:0007669"/>
    <property type="project" value="InterPro"/>
</dbReference>
<dbReference type="EMBL" id="JRFU01000185">
    <property type="protein sequence ID" value="PWE85525.1"/>
    <property type="molecule type" value="Genomic_DNA"/>
</dbReference>
<evidence type="ECO:0000256" key="1">
    <source>
        <dbReference type="ARBA" id="ARBA00022692"/>
    </source>
</evidence>
<dbReference type="AlphaFoldDB" id="A0A2V1JPT4"/>
<dbReference type="PANTHER" id="PTHR37815:SF3">
    <property type="entry name" value="UPF0397 PROTEIN SPR0429"/>
    <property type="match status" value="1"/>
</dbReference>
<evidence type="ECO:0000313" key="4">
    <source>
        <dbReference type="EMBL" id="PWE85525.1"/>
    </source>
</evidence>
<feature type="transmembrane region" description="Helical" evidence="3">
    <location>
        <begin position="6"/>
        <end position="23"/>
    </location>
</feature>
<evidence type="ECO:0000256" key="3">
    <source>
        <dbReference type="SAM" id="Phobius"/>
    </source>
</evidence>